<sequence length="334" mass="34923">MSHETEERLSTALQDIVGDRPYAPDLDQIETRGRKLRNRRVAWRATAGTGFVAAVAAVAVATAGVGTQAPAHNLAVPSSAATGGATDANAPLVQLAGYLTTAAQPQGDATLLLRDQVYTNGLKVDVWDLHADNGDYYFSKTRGGLPAQVKGDHKQADEAGRKNVVAAAKQAADGDLDQARKLMALAYLPANPKVKPTLDPPGAKPAVDDKVLEKLKVLAQNGIHEDVSDLSNWTDNWVWNDSMDALTVGGGSPTVRAGVLRLLGQMPEVKVTKGTLDGQAVLTLAAGSLATGDGTQSLIVNADTGLPIKYVANGVTVNYTATRVTLADVANGQF</sequence>
<reference evidence="3" key="1">
    <citation type="journal article" date="2019" name="Int. J. Syst. Evol. Microbiol.">
        <title>The Global Catalogue of Microorganisms (GCM) 10K type strain sequencing project: providing services to taxonomists for standard genome sequencing and annotation.</title>
        <authorList>
            <consortium name="The Broad Institute Genomics Platform"/>
            <consortium name="The Broad Institute Genome Sequencing Center for Infectious Disease"/>
            <person name="Wu L."/>
            <person name="Ma J."/>
        </authorList>
    </citation>
    <scope>NUCLEOTIDE SEQUENCE [LARGE SCALE GENOMIC DNA]</scope>
    <source>
        <strain evidence="3">JCM 18304</strain>
    </source>
</reference>
<dbReference type="Proteomes" id="UP001501570">
    <property type="component" value="Unassembled WGS sequence"/>
</dbReference>
<name>A0ABP9RIK6_9ACTN</name>
<dbReference type="EMBL" id="BAABJQ010000001">
    <property type="protein sequence ID" value="GAA5178049.1"/>
    <property type="molecule type" value="Genomic_DNA"/>
</dbReference>
<keyword evidence="1" id="KW-0472">Membrane</keyword>
<keyword evidence="3" id="KW-1185">Reference proteome</keyword>
<evidence type="ECO:0000313" key="2">
    <source>
        <dbReference type="EMBL" id="GAA5178049.1"/>
    </source>
</evidence>
<evidence type="ECO:0000313" key="3">
    <source>
        <dbReference type="Proteomes" id="UP001501570"/>
    </source>
</evidence>
<proteinExistence type="predicted"/>
<feature type="transmembrane region" description="Helical" evidence="1">
    <location>
        <begin position="41"/>
        <end position="65"/>
    </location>
</feature>
<dbReference type="RefSeq" id="WP_345625459.1">
    <property type="nucleotide sequence ID" value="NZ_BAABJQ010000001.1"/>
</dbReference>
<keyword evidence="1" id="KW-0812">Transmembrane</keyword>
<comment type="caution">
    <text evidence="2">The sequence shown here is derived from an EMBL/GenBank/DDBJ whole genome shotgun (WGS) entry which is preliminary data.</text>
</comment>
<organism evidence="2 3">
    <name type="scientific">Rugosimonospora acidiphila</name>
    <dbReference type="NCBI Taxonomy" id="556531"/>
    <lineage>
        <taxon>Bacteria</taxon>
        <taxon>Bacillati</taxon>
        <taxon>Actinomycetota</taxon>
        <taxon>Actinomycetes</taxon>
        <taxon>Micromonosporales</taxon>
        <taxon>Micromonosporaceae</taxon>
        <taxon>Rugosimonospora</taxon>
    </lineage>
</organism>
<keyword evidence="1" id="KW-1133">Transmembrane helix</keyword>
<evidence type="ECO:0000256" key="1">
    <source>
        <dbReference type="SAM" id="Phobius"/>
    </source>
</evidence>
<protein>
    <submittedName>
        <fullName evidence="2">Uncharacterized protein</fullName>
    </submittedName>
</protein>
<accession>A0ABP9RIK6</accession>
<gene>
    <name evidence="2" type="ORF">GCM10023322_04200</name>
</gene>